<reference evidence="1 2" key="1">
    <citation type="journal article" date="2024" name="Chem. Sci.">
        <title>Discovery of megapolipeptins by genome mining of a Burkholderiales bacteria collection.</title>
        <authorList>
            <person name="Paulo B.S."/>
            <person name="Recchia M.J.J."/>
            <person name="Lee S."/>
            <person name="Fergusson C.H."/>
            <person name="Romanowski S.B."/>
            <person name="Hernandez A."/>
            <person name="Krull N."/>
            <person name="Liu D.Y."/>
            <person name="Cavanagh H."/>
            <person name="Bos A."/>
            <person name="Gray C.A."/>
            <person name="Murphy B.T."/>
            <person name="Linington R.G."/>
            <person name="Eustaquio A.S."/>
        </authorList>
    </citation>
    <scope>NUCLEOTIDE SEQUENCE [LARGE SCALE GENOMIC DNA]</scope>
    <source>
        <strain evidence="1 2">RL17-374-BIF-D</strain>
    </source>
</reference>
<gene>
    <name evidence="1" type="ORF">PQR08_37360</name>
</gene>
<protein>
    <recommendedName>
        <fullName evidence="3">Response regulator receiver protein</fullName>
    </recommendedName>
</protein>
<evidence type="ECO:0008006" key="3">
    <source>
        <dbReference type="Google" id="ProtNLM"/>
    </source>
</evidence>
<organism evidence="1 2">
    <name type="scientific">Caballeronia jiangsuensis</name>
    <dbReference type="NCBI Taxonomy" id="1458357"/>
    <lineage>
        <taxon>Bacteria</taxon>
        <taxon>Pseudomonadati</taxon>
        <taxon>Pseudomonadota</taxon>
        <taxon>Betaproteobacteria</taxon>
        <taxon>Burkholderiales</taxon>
        <taxon>Burkholderiaceae</taxon>
        <taxon>Caballeronia</taxon>
    </lineage>
</organism>
<comment type="caution">
    <text evidence="1">The sequence shown here is derived from an EMBL/GenBank/DDBJ whole genome shotgun (WGS) entry which is preliminary data.</text>
</comment>
<evidence type="ECO:0000313" key="1">
    <source>
        <dbReference type="EMBL" id="MFM0523096.1"/>
    </source>
</evidence>
<dbReference type="EMBL" id="JAQQDB010000071">
    <property type="protein sequence ID" value="MFM0523096.1"/>
    <property type="molecule type" value="Genomic_DNA"/>
</dbReference>
<dbReference type="RefSeq" id="WP_408164273.1">
    <property type="nucleotide sequence ID" value="NZ_JAQQDB010000071.1"/>
</dbReference>
<proteinExistence type="predicted"/>
<accession>A0ABW9CWY8</accession>
<evidence type="ECO:0000313" key="2">
    <source>
        <dbReference type="Proteomes" id="UP001629462"/>
    </source>
</evidence>
<name>A0ABW9CWY8_9BURK</name>
<sequence>MPSPKWIFASRFRRNAFGWRSSLPIQRLKEAVSEIRSVARTDCALAADGAVLLLEKLSPALEQVDSSSGALGSAVNRAIDTLVLVIVAADVTLAVRGRWLDRLFEALQDDQMPYIEPLGDHWGTLCVTPELASEWADRLLPLVTHVLQAEGFNYFVGTVPCLSALFTAGRFEELVELAQRDRLKSWWYRRWAVDALVSLGRPGDALRLAEASRGLNAPEHAIARACETILLGCGMRNEAYERYAISANRAGTYLATFRGIAKKYPEKSQETILSDLVRSEPGSEGKWFAAAKDARLFDQAVALSRQSPTDPKTLIRAARDYEATQPQFAMECVVSALHWMEAGYGYEISATDVIDAYDALVAAALAGRVPMAAVDDCVRSLISNANSLVGRALHTRMEAARR</sequence>
<dbReference type="Proteomes" id="UP001629462">
    <property type="component" value="Unassembled WGS sequence"/>
</dbReference>
<keyword evidence="2" id="KW-1185">Reference proteome</keyword>